<reference evidence="6 7" key="1">
    <citation type="submission" date="2023-09" db="EMBL/GenBank/DDBJ databases">
        <title>Whole genome shotgun sequencing (WGS) of Bosea sp. ZW T0_25, isolated from stored onions (Allium cepa).</title>
        <authorList>
            <person name="Stoll D.A."/>
            <person name="Huch M."/>
        </authorList>
    </citation>
    <scope>NUCLEOTIDE SEQUENCE [LARGE SCALE GENOMIC DNA]</scope>
    <source>
        <strain evidence="6 7">ZW T0_25</strain>
    </source>
</reference>
<dbReference type="PANTHER" id="PTHR11986">
    <property type="entry name" value="AMINOTRANSFERASE CLASS III"/>
    <property type="match status" value="1"/>
</dbReference>
<dbReference type="SUPFAM" id="SSF53383">
    <property type="entry name" value="PLP-dependent transferases"/>
    <property type="match status" value="1"/>
</dbReference>
<evidence type="ECO:0000256" key="5">
    <source>
        <dbReference type="RuleBase" id="RU003560"/>
    </source>
</evidence>
<dbReference type="Gene3D" id="3.40.640.10">
    <property type="entry name" value="Type I PLP-dependent aspartate aminotransferase-like (Major domain)"/>
    <property type="match status" value="1"/>
</dbReference>
<dbReference type="RefSeq" id="WP_316019349.1">
    <property type="nucleotide sequence ID" value="NZ_JAWDID010000025.1"/>
</dbReference>
<name>A0ABU3S9S1_9HYPH</name>
<organism evidence="6 7">
    <name type="scientific">Bosea rubneri</name>
    <dbReference type="NCBI Taxonomy" id="3075434"/>
    <lineage>
        <taxon>Bacteria</taxon>
        <taxon>Pseudomonadati</taxon>
        <taxon>Pseudomonadota</taxon>
        <taxon>Alphaproteobacteria</taxon>
        <taxon>Hyphomicrobiales</taxon>
        <taxon>Boseaceae</taxon>
        <taxon>Bosea</taxon>
    </lineage>
</organism>
<dbReference type="EMBL" id="JAWDID010000025">
    <property type="protein sequence ID" value="MDU0341529.1"/>
    <property type="molecule type" value="Genomic_DNA"/>
</dbReference>
<evidence type="ECO:0000256" key="2">
    <source>
        <dbReference type="ARBA" id="ARBA00022576"/>
    </source>
</evidence>
<evidence type="ECO:0000313" key="7">
    <source>
        <dbReference type="Proteomes" id="UP001254257"/>
    </source>
</evidence>
<protein>
    <submittedName>
        <fullName evidence="6">Aspartate aminotransferase family protein</fullName>
    </submittedName>
</protein>
<dbReference type="InterPro" id="IPR015421">
    <property type="entry name" value="PyrdxlP-dep_Trfase_major"/>
</dbReference>
<dbReference type="InterPro" id="IPR015422">
    <property type="entry name" value="PyrdxlP-dep_Trfase_small"/>
</dbReference>
<keyword evidence="4 5" id="KW-0663">Pyridoxal phosphate</keyword>
<keyword evidence="7" id="KW-1185">Reference proteome</keyword>
<dbReference type="InterPro" id="IPR050103">
    <property type="entry name" value="Class-III_PLP-dep_AT"/>
</dbReference>
<gene>
    <name evidence="6" type="ORF">RKE40_16650</name>
</gene>
<dbReference type="InterPro" id="IPR015424">
    <property type="entry name" value="PyrdxlP-dep_Trfase"/>
</dbReference>
<dbReference type="InterPro" id="IPR005814">
    <property type="entry name" value="Aminotrans_3"/>
</dbReference>
<evidence type="ECO:0000256" key="4">
    <source>
        <dbReference type="ARBA" id="ARBA00022898"/>
    </source>
</evidence>
<keyword evidence="3" id="KW-0808">Transferase</keyword>
<evidence type="ECO:0000313" key="6">
    <source>
        <dbReference type="EMBL" id="MDU0341529.1"/>
    </source>
</evidence>
<dbReference type="Pfam" id="PF00202">
    <property type="entry name" value="Aminotran_3"/>
    <property type="match status" value="1"/>
</dbReference>
<keyword evidence="2 6" id="KW-0032">Aminotransferase</keyword>
<accession>A0ABU3S9S1</accession>
<dbReference type="PIRSF" id="PIRSF000521">
    <property type="entry name" value="Transaminase_4ab_Lys_Orn"/>
    <property type="match status" value="1"/>
</dbReference>
<evidence type="ECO:0000256" key="1">
    <source>
        <dbReference type="ARBA" id="ARBA00001933"/>
    </source>
</evidence>
<comment type="similarity">
    <text evidence="5">Belongs to the class-III pyridoxal-phosphate-dependent aminotransferase family.</text>
</comment>
<dbReference type="Gene3D" id="3.90.1150.10">
    <property type="entry name" value="Aspartate Aminotransferase, domain 1"/>
    <property type="match status" value="1"/>
</dbReference>
<sequence length="484" mass="53026">MSMPAYRNEDTVAATDPARPKLISVEGAKQLDTQQVKDLFTAHINPGQVHFLKLLGFDKILVDRAEGMHYITKDGRKILDFFGGFCSVAFGHNHPRIIAARQKFQDENRHEICMAFMSQYASALAHNLAQIAPGDLDMVFLGSTGSEAMEAALKVAEQAQGPAKSKILHAANSFHGKTKGVLSVTDSNLYQSQFKLVENRVKVPFGDIEAVRQALESDPAIGIVVMETIQGGGGIVEAPEGFWRELRALCDKHGVLWVADEVQCGLGRTGQFFAFERDGVVPDVTALAKALGGSKAAMGAMIARRELYMKAYGKPKTALIHAQATFGGMGEACISAIEGLNVLYEEDLMGNAKRQGDYLIARLNQLRAKHPSLLKEIRGRGLMIGVEFQDISETMPFGLKHMVALLDDKLKGSLCGFIGALLLKDYDVLVAFTEYNRNVIRLEPPLIVTREQCDEFVNALDDLLSRGITRIVTDYLRKVAVSKG</sequence>
<dbReference type="GO" id="GO:0008483">
    <property type="term" value="F:transaminase activity"/>
    <property type="evidence" value="ECO:0007669"/>
    <property type="project" value="UniProtKB-KW"/>
</dbReference>
<dbReference type="PROSITE" id="PS00600">
    <property type="entry name" value="AA_TRANSFER_CLASS_3"/>
    <property type="match status" value="1"/>
</dbReference>
<comment type="cofactor">
    <cofactor evidence="1">
        <name>pyridoxal 5'-phosphate</name>
        <dbReference type="ChEBI" id="CHEBI:597326"/>
    </cofactor>
</comment>
<comment type="caution">
    <text evidence="6">The sequence shown here is derived from an EMBL/GenBank/DDBJ whole genome shotgun (WGS) entry which is preliminary data.</text>
</comment>
<dbReference type="Proteomes" id="UP001254257">
    <property type="component" value="Unassembled WGS sequence"/>
</dbReference>
<evidence type="ECO:0000256" key="3">
    <source>
        <dbReference type="ARBA" id="ARBA00022679"/>
    </source>
</evidence>
<dbReference type="InterPro" id="IPR049704">
    <property type="entry name" value="Aminotrans_3_PPA_site"/>
</dbReference>
<proteinExistence type="inferred from homology"/>
<dbReference type="CDD" id="cd00610">
    <property type="entry name" value="OAT_like"/>
    <property type="match status" value="1"/>
</dbReference>
<dbReference type="PANTHER" id="PTHR11986:SF79">
    <property type="entry name" value="ACETYLORNITHINE AMINOTRANSFERASE, MITOCHONDRIAL"/>
    <property type="match status" value="1"/>
</dbReference>